<dbReference type="OrthoDB" id="6247875at2759"/>
<sequence>MSQNPQGGLLQCPLGVFMPPEAEVPITMVYSRSQADIHVFIPETASMTLVNRVADNLSRRAQQPVKVFHDEPRKKYRLCPIPKDIFANTSTYGRYCFTRDHSTPVKVSEEDPTVGEGGQRIPRPRNSWMLYRQAKSQQIIAEHEGLTAGELSRIISTMWSRETPETQAYWHQLAEEEHADHRRLYPGYRYSTNGGRNDQQL</sequence>
<comment type="caution">
    <text evidence="5">The sequence shown here is derived from an EMBL/GenBank/DDBJ whole genome shotgun (WGS) entry which is preliminary data.</text>
</comment>
<dbReference type="GO" id="GO:0005634">
    <property type="term" value="C:nucleus"/>
    <property type="evidence" value="ECO:0007669"/>
    <property type="project" value="UniProtKB-UniRule"/>
</dbReference>
<dbReference type="InterPro" id="IPR050140">
    <property type="entry name" value="SRY-related_HMG-box_TF-like"/>
</dbReference>
<keyword evidence="3" id="KW-0539">Nucleus</keyword>
<dbReference type="Proteomes" id="UP000037904">
    <property type="component" value="Unassembled WGS sequence"/>
</dbReference>
<dbReference type="Gene3D" id="1.10.30.10">
    <property type="entry name" value="High mobility group box domain"/>
    <property type="match status" value="1"/>
</dbReference>
<dbReference type="PROSITE" id="PS50118">
    <property type="entry name" value="HMG_BOX_2"/>
    <property type="match status" value="1"/>
</dbReference>
<evidence type="ECO:0000256" key="2">
    <source>
        <dbReference type="ARBA" id="ARBA00023163"/>
    </source>
</evidence>
<feature type="DNA-binding region" description="HMG box" evidence="3">
    <location>
        <begin position="121"/>
        <end position="189"/>
    </location>
</feature>
<dbReference type="Pfam" id="PF00505">
    <property type="entry name" value="HMG_box"/>
    <property type="match status" value="1"/>
</dbReference>
<accession>A0A0M9F624</accession>
<evidence type="ECO:0000313" key="6">
    <source>
        <dbReference type="Proteomes" id="UP000037904"/>
    </source>
</evidence>
<organism evidence="5 6">
    <name type="scientific">Fusarium langsethiae</name>
    <dbReference type="NCBI Taxonomy" id="179993"/>
    <lineage>
        <taxon>Eukaryota</taxon>
        <taxon>Fungi</taxon>
        <taxon>Dikarya</taxon>
        <taxon>Ascomycota</taxon>
        <taxon>Pezizomycotina</taxon>
        <taxon>Sordariomycetes</taxon>
        <taxon>Hypocreomycetidae</taxon>
        <taxon>Hypocreales</taxon>
        <taxon>Nectriaceae</taxon>
        <taxon>Fusarium</taxon>
    </lineage>
</organism>
<dbReference type="PANTHER" id="PTHR10270:SF161">
    <property type="entry name" value="SEX-DETERMINING REGION Y PROTEIN"/>
    <property type="match status" value="1"/>
</dbReference>
<dbReference type="EMBL" id="JXCE01000001">
    <property type="protein sequence ID" value="KPA46839.1"/>
    <property type="molecule type" value="Genomic_DNA"/>
</dbReference>
<evidence type="ECO:0000256" key="1">
    <source>
        <dbReference type="ARBA" id="ARBA00023125"/>
    </source>
</evidence>
<evidence type="ECO:0000256" key="3">
    <source>
        <dbReference type="PROSITE-ProRule" id="PRU00267"/>
    </source>
</evidence>
<gene>
    <name evidence="5" type="ORF">FLAG1_00023</name>
</gene>
<protein>
    <submittedName>
        <fullName evidence="5">Mating type protein 1-1-3</fullName>
    </submittedName>
</protein>
<name>A0A0M9F624_FUSLA</name>
<dbReference type="GO" id="GO:0000122">
    <property type="term" value="P:negative regulation of transcription by RNA polymerase II"/>
    <property type="evidence" value="ECO:0007669"/>
    <property type="project" value="TreeGrafter"/>
</dbReference>
<dbReference type="InterPro" id="IPR036910">
    <property type="entry name" value="HMG_box_dom_sf"/>
</dbReference>
<dbReference type="AlphaFoldDB" id="A0A0M9F624"/>
<evidence type="ECO:0000313" key="5">
    <source>
        <dbReference type="EMBL" id="KPA46839.1"/>
    </source>
</evidence>
<dbReference type="CDD" id="cd01389">
    <property type="entry name" value="HMG-box_ROX1-like"/>
    <property type="match status" value="1"/>
</dbReference>
<dbReference type="GO" id="GO:0000978">
    <property type="term" value="F:RNA polymerase II cis-regulatory region sequence-specific DNA binding"/>
    <property type="evidence" value="ECO:0007669"/>
    <property type="project" value="TreeGrafter"/>
</dbReference>
<reference evidence="5 6" key="1">
    <citation type="submission" date="2015-04" db="EMBL/GenBank/DDBJ databases">
        <title>The draft genome sequence of Fusarium langsethiae, a T-2/HT-2 mycotoxin producer.</title>
        <authorList>
            <person name="Lysoe E."/>
            <person name="Divon H.H."/>
            <person name="Terzi V."/>
            <person name="Orru L."/>
            <person name="Lamontanara A."/>
            <person name="Kolseth A.-K."/>
            <person name="Frandsen R.J."/>
            <person name="Nielsen K."/>
            <person name="Thrane U."/>
        </authorList>
    </citation>
    <scope>NUCLEOTIDE SEQUENCE [LARGE SCALE GENOMIC DNA]</scope>
    <source>
        <strain evidence="5 6">Fl201059</strain>
    </source>
</reference>
<feature type="domain" description="HMG box" evidence="4">
    <location>
        <begin position="121"/>
        <end position="189"/>
    </location>
</feature>
<proteinExistence type="predicted"/>
<dbReference type="GO" id="GO:0030154">
    <property type="term" value="P:cell differentiation"/>
    <property type="evidence" value="ECO:0007669"/>
    <property type="project" value="TreeGrafter"/>
</dbReference>
<dbReference type="SMART" id="SM00398">
    <property type="entry name" value="HMG"/>
    <property type="match status" value="1"/>
</dbReference>
<dbReference type="SUPFAM" id="SSF47095">
    <property type="entry name" value="HMG-box"/>
    <property type="match status" value="1"/>
</dbReference>
<dbReference type="PANTHER" id="PTHR10270">
    <property type="entry name" value="SOX TRANSCRIPTION FACTOR"/>
    <property type="match status" value="1"/>
</dbReference>
<dbReference type="GO" id="GO:0001228">
    <property type="term" value="F:DNA-binding transcription activator activity, RNA polymerase II-specific"/>
    <property type="evidence" value="ECO:0007669"/>
    <property type="project" value="TreeGrafter"/>
</dbReference>
<keyword evidence="1 3" id="KW-0238">DNA-binding</keyword>
<dbReference type="InterPro" id="IPR009071">
    <property type="entry name" value="HMG_box_dom"/>
</dbReference>
<evidence type="ECO:0000259" key="4">
    <source>
        <dbReference type="PROSITE" id="PS50118"/>
    </source>
</evidence>
<keyword evidence="2" id="KW-0804">Transcription</keyword>
<keyword evidence="6" id="KW-1185">Reference proteome</keyword>